<gene>
    <name evidence="4" type="ORF">HNQ79_000917</name>
</gene>
<feature type="domain" description="DM13" evidence="3">
    <location>
        <begin position="77"/>
        <end position="192"/>
    </location>
</feature>
<dbReference type="PROSITE" id="PS51549">
    <property type="entry name" value="DM13"/>
    <property type="match status" value="1"/>
</dbReference>
<feature type="compositionally biased region" description="Low complexity" evidence="1">
    <location>
        <begin position="51"/>
        <end position="61"/>
    </location>
</feature>
<dbReference type="RefSeq" id="WP_185027132.1">
    <property type="nucleotide sequence ID" value="NZ_BNBN01000002.1"/>
</dbReference>
<keyword evidence="2" id="KW-0472">Membrane</keyword>
<evidence type="ECO:0000256" key="2">
    <source>
        <dbReference type="SAM" id="Phobius"/>
    </source>
</evidence>
<sequence length="196" mass="21053">MDKHGVRGFLSRRIVTGIVVVGVLAAGFGAYWFQPWKIFTDETVRDEAPVAAQAPRAAGNPEQSGMPGGEEKPAAVGPVAVSAGNLISHEHETSGSVRVLRLPDGSRTLRFENLETSNGPDLRVVLSDAKVVEGKAGWHVFDDNAYTTLAKLKGNKGSQNYALPADLDLDRYRSVSIWCDRFDVSFGAAELTAVKA</sequence>
<evidence type="ECO:0000313" key="4">
    <source>
        <dbReference type="EMBL" id="MBB6434469.1"/>
    </source>
</evidence>
<dbReference type="Proteomes" id="UP000540423">
    <property type="component" value="Unassembled WGS sequence"/>
</dbReference>
<organism evidence="4 5">
    <name type="scientific">Streptomyces candidus</name>
    <dbReference type="NCBI Taxonomy" id="67283"/>
    <lineage>
        <taxon>Bacteria</taxon>
        <taxon>Bacillati</taxon>
        <taxon>Actinomycetota</taxon>
        <taxon>Actinomycetes</taxon>
        <taxon>Kitasatosporales</taxon>
        <taxon>Streptomycetaceae</taxon>
        <taxon>Streptomyces</taxon>
    </lineage>
</organism>
<feature type="transmembrane region" description="Helical" evidence="2">
    <location>
        <begin position="12"/>
        <end position="33"/>
    </location>
</feature>
<reference evidence="4 5" key="1">
    <citation type="submission" date="2020-08" db="EMBL/GenBank/DDBJ databases">
        <title>Genomic Encyclopedia of Type Strains, Phase IV (KMG-IV): sequencing the most valuable type-strain genomes for metagenomic binning, comparative biology and taxonomic classification.</title>
        <authorList>
            <person name="Goeker M."/>
        </authorList>
    </citation>
    <scope>NUCLEOTIDE SEQUENCE [LARGE SCALE GENOMIC DNA]</scope>
    <source>
        <strain evidence="4 5">DSM 40141</strain>
    </source>
</reference>
<dbReference type="EMBL" id="JACHEM010000002">
    <property type="protein sequence ID" value="MBB6434469.1"/>
    <property type="molecule type" value="Genomic_DNA"/>
</dbReference>
<keyword evidence="5" id="KW-1185">Reference proteome</keyword>
<keyword evidence="2" id="KW-0812">Transmembrane</keyword>
<accession>A0A7X0HBC7</accession>
<dbReference type="AlphaFoldDB" id="A0A7X0HBC7"/>
<keyword evidence="2" id="KW-1133">Transmembrane helix</keyword>
<feature type="region of interest" description="Disordered" evidence="1">
    <location>
        <begin position="51"/>
        <end position="74"/>
    </location>
</feature>
<evidence type="ECO:0000259" key="3">
    <source>
        <dbReference type="PROSITE" id="PS51549"/>
    </source>
</evidence>
<proteinExistence type="predicted"/>
<evidence type="ECO:0000256" key="1">
    <source>
        <dbReference type="SAM" id="MobiDB-lite"/>
    </source>
</evidence>
<protein>
    <recommendedName>
        <fullName evidence="3">DM13 domain-containing protein</fullName>
    </recommendedName>
</protein>
<dbReference type="Pfam" id="PF10517">
    <property type="entry name" value="DM13"/>
    <property type="match status" value="1"/>
</dbReference>
<comment type="caution">
    <text evidence="4">The sequence shown here is derived from an EMBL/GenBank/DDBJ whole genome shotgun (WGS) entry which is preliminary data.</text>
</comment>
<dbReference type="InterPro" id="IPR019545">
    <property type="entry name" value="DM13_domain"/>
</dbReference>
<evidence type="ECO:0000313" key="5">
    <source>
        <dbReference type="Proteomes" id="UP000540423"/>
    </source>
</evidence>
<name>A0A7X0HBC7_9ACTN</name>